<protein>
    <submittedName>
        <fullName evidence="8">Tight adherence protein B</fullName>
    </submittedName>
</protein>
<feature type="transmembrane region" description="Helical" evidence="6">
    <location>
        <begin position="137"/>
        <end position="155"/>
    </location>
</feature>
<evidence type="ECO:0000256" key="3">
    <source>
        <dbReference type="ARBA" id="ARBA00022692"/>
    </source>
</evidence>
<keyword evidence="2" id="KW-1003">Cell membrane</keyword>
<dbReference type="Pfam" id="PF00482">
    <property type="entry name" value="T2SSF"/>
    <property type="match status" value="1"/>
</dbReference>
<keyword evidence="5 6" id="KW-0472">Membrane</keyword>
<feature type="transmembrane region" description="Helical" evidence="6">
    <location>
        <begin position="20"/>
        <end position="40"/>
    </location>
</feature>
<dbReference type="PANTHER" id="PTHR35007:SF1">
    <property type="entry name" value="PILUS ASSEMBLY PROTEIN"/>
    <property type="match status" value="1"/>
</dbReference>
<dbReference type="EMBL" id="FUYC01000012">
    <property type="protein sequence ID" value="SKA90616.1"/>
    <property type="molecule type" value="Genomic_DNA"/>
</dbReference>
<keyword evidence="4 6" id="KW-1133">Transmembrane helix</keyword>
<dbReference type="InterPro" id="IPR018076">
    <property type="entry name" value="T2SS_GspF_dom"/>
</dbReference>
<evidence type="ECO:0000256" key="4">
    <source>
        <dbReference type="ARBA" id="ARBA00022989"/>
    </source>
</evidence>
<comment type="subcellular location">
    <subcellularLocation>
        <location evidence="1">Cell membrane</location>
        <topology evidence="1">Multi-pass membrane protein</topology>
    </subcellularLocation>
</comment>
<dbReference type="RefSeq" id="WP_078717791.1">
    <property type="nucleotide sequence ID" value="NZ_FUYC01000012.1"/>
</dbReference>
<feature type="domain" description="Type II secretion system protein GspF" evidence="7">
    <location>
        <begin position="174"/>
        <end position="298"/>
    </location>
</feature>
<dbReference type="OrthoDB" id="597333at2"/>
<dbReference type="Proteomes" id="UP000190027">
    <property type="component" value="Unassembled WGS sequence"/>
</dbReference>
<name>A0A1T4XM60_9BACT</name>
<evidence type="ECO:0000256" key="1">
    <source>
        <dbReference type="ARBA" id="ARBA00004651"/>
    </source>
</evidence>
<evidence type="ECO:0000259" key="7">
    <source>
        <dbReference type="Pfam" id="PF00482"/>
    </source>
</evidence>
<dbReference type="AlphaFoldDB" id="A0A1T4XM60"/>
<proteinExistence type="predicted"/>
<dbReference type="STRING" id="1121449.SAMN02745704_02246"/>
<reference evidence="8 9" key="1">
    <citation type="submission" date="2017-02" db="EMBL/GenBank/DDBJ databases">
        <authorList>
            <person name="Peterson S.W."/>
        </authorList>
    </citation>
    <scope>NUCLEOTIDE SEQUENCE [LARGE SCALE GENOMIC DNA]</scope>
    <source>
        <strain evidence="8 9">DSM 16080</strain>
    </source>
</reference>
<evidence type="ECO:0000256" key="2">
    <source>
        <dbReference type="ARBA" id="ARBA00022475"/>
    </source>
</evidence>
<dbReference type="GO" id="GO:0005886">
    <property type="term" value="C:plasma membrane"/>
    <property type="evidence" value="ECO:0007669"/>
    <property type="project" value="UniProtKB-SubCell"/>
</dbReference>
<evidence type="ECO:0000313" key="8">
    <source>
        <dbReference type="EMBL" id="SKA90616.1"/>
    </source>
</evidence>
<sequence length="341" mass="37456">MQSDPSILTDIIRTLLTPEVAVPLLSALVLLLALGGMTLVRRMGDRSGRAVRERLDALAMALPDADPQDLSADIVRRSSMSDVPLLHSLLSRTHWAHALGDLIHQGRSPANPGSYLLLCLLLGVCGLYVGLLLTDGVLLLGVCVAGPAWMPFWWLRRRKAKRMGRFQEQLPEALDLVARAMKAGNTFAGGLRMVADEFDDPIGGEFRVTMEEINFGVSVEEAMQNLLNRVDCDDLKFFVVSVNVQRETGGNLAEIVGNIATLVRERFKLQGRVRVLSAEGRLSAWILLALPFLISGVLYLLNPEYMTTLFTTETGRTLIQGALVSMGLGVLVIRRMIKIKV</sequence>
<gene>
    <name evidence="8" type="ORF">SAMN02745704_02246</name>
</gene>
<keyword evidence="9" id="KW-1185">Reference proteome</keyword>
<feature type="transmembrane region" description="Helical" evidence="6">
    <location>
        <begin position="282"/>
        <end position="301"/>
    </location>
</feature>
<accession>A0A1T4XM60</accession>
<keyword evidence="3 6" id="KW-0812">Transmembrane</keyword>
<evidence type="ECO:0000313" key="9">
    <source>
        <dbReference type="Proteomes" id="UP000190027"/>
    </source>
</evidence>
<evidence type="ECO:0000256" key="6">
    <source>
        <dbReference type="SAM" id="Phobius"/>
    </source>
</evidence>
<feature type="transmembrane region" description="Helical" evidence="6">
    <location>
        <begin position="113"/>
        <end position="131"/>
    </location>
</feature>
<organism evidence="8 9">
    <name type="scientific">Paucidesulfovibrio gracilis DSM 16080</name>
    <dbReference type="NCBI Taxonomy" id="1121449"/>
    <lineage>
        <taxon>Bacteria</taxon>
        <taxon>Pseudomonadati</taxon>
        <taxon>Thermodesulfobacteriota</taxon>
        <taxon>Desulfovibrionia</taxon>
        <taxon>Desulfovibrionales</taxon>
        <taxon>Desulfovibrionaceae</taxon>
        <taxon>Paucidesulfovibrio</taxon>
    </lineage>
</organism>
<feature type="transmembrane region" description="Helical" evidence="6">
    <location>
        <begin position="317"/>
        <end position="337"/>
    </location>
</feature>
<evidence type="ECO:0000256" key="5">
    <source>
        <dbReference type="ARBA" id="ARBA00023136"/>
    </source>
</evidence>
<dbReference type="PANTHER" id="PTHR35007">
    <property type="entry name" value="INTEGRAL MEMBRANE PROTEIN-RELATED"/>
    <property type="match status" value="1"/>
</dbReference>